<evidence type="ECO:0000256" key="4">
    <source>
        <dbReference type="ARBA" id="ARBA00022670"/>
    </source>
</evidence>
<dbReference type="OrthoDB" id="9805070at2"/>
<dbReference type="PANTHER" id="PTHR21666">
    <property type="entry name" value="PEPTIDASE-RELATED"/>
    <property type="match status" value="1"/>
</dbReference>
<evidence type="ECO:0000259" key="10">
    <source>
        <dbReference type="Pfam" id="PF19425"/>
    </source>
</evidence>
<dbReference type="InterPro" id="IPR011055">
    <property type="entry name" value="Dup_hybrid_motif"/>
</dbReference>
<dbReference type="SUPFAM" id="SSF51261">
    <property type="entry name" value="Duplicated hybrid motif"/>
    <property type="match status" value="1"/>
</dbReference>
<evidence type="ECO:0000256" key="5">
    <source>
        <dbReference type="ARBA" id="ARBA00022723"/>
    </source>
</evidence>
<evidence type="ECO:0000313" key="12">
    <source>
        <dbReference type="Proteomes" id="UP000031627"/>
    </source>
</evidence>
<sequence length="288" mass="34096">MLKIIFSLTIFLLFFNIKNSKNFNELLSIIHQKIYNIKRHNYFLQKKHLYKRYNDQFILSKKNNFKSIKKDIKKINYKVQKKTLSTINNSAQYISLNDKNFFNIIKFMQWKLNYKTFFIENKLFGLRLHYLNKNSYLFYSNNGILFNNTEIQFKKGFINLPIIKNYKISSQFNPKRINPITKKILPHKGVDFATPINTPIFSVSDGKVIKIKKSKTAGKYVTLLHNRKFITRYMHLKKILVKIGQKIKQGDCIGLSGNTGRSTGPHLHYELWLNKKAVDPLKPNIHKQ</sequence>
<keyword evidence="7" id="KW-0862">Zinc</keyword>
<dbReference type="STRING" id="1410383.TGUWTKB_4940"/>
<comment type="cofactor">
    <cofactor evidence="1">
        <name>Zn(2+)</name>
        <dbReference type="ChEBI" id="CHEBI:29105"/>
    </cofactor>
</comment>
<evidence type="ECO:0000256" key="2">
    <source>
        <dbReference type="ARBA" id="ARBA00004162"/>
    </source>
</evidence>
<evidence type="ECO:0000259" key="9">
    <source>
        <dbReference type="Pfam" id="PF01551"/>
    </source>
</evidence>
<dbReference type="GO" id="GO:0004222">
    <property type="term" value="F:metalloendopeptidase activity"/>
    <property type="evidence" value="ECO:0007669"/>
    <property type="project" value="TreeGrafter"/>
</dbReference>
<comment type="similarity">
    <text evidence="3">Belongs to the peptidase M23B family.</text>
</comment>
<reference evidence="12" key="1">
    <citation type="submission" date="2013-11" db="EMBL/GenBank/DDBJ databases">
        <title>Symbiont-containing voluminous jelly as an extraordinary maternal gift for overwintering insect nymphs.</title>
        <authorList>
            <person name="Kaiwa N."/>
            <person name="Hosokawa T."/>
            <person name="Nikoh N."/>
            <person name="Meng X.Y."/>
            <person name="Tanahashi M."/>
            <person name="Moriyama M."/>
            <person name="Maeda T."/>
            <person name="Yamaguchi K."/>
            <person name="Shigenobu S."/>
            <person name="Ito M."/>
            <person name="Fukatsu T."/>
        </authorList>
    </citation>
    <scope>NUCLEOTIDE SEQUENCE [LARGE SCALE GENOMIC DNA]</scope>
    <source>
        <strain evidence="12">UwTKB</strain>
    </source>
</reference>
<keyword evidence="4" id="KW-0645">Protease</keyword>
<evidence type="ECO:0000313" key="11">
    <source>
        <dbReference type="EMBL" id="BAP58720.1"/>
    </source>
</evidence>
<dbReference type="CDD" id="cd12797">
    <property type="entry name" value="M23_peptidase"/>
    <property type="match status" value="1"/>
</dbReference>
<dbReference type="Pfam" id="PF19425">
    <property type="entry name" value="Csd3_N2"/>
    <property type="match status" value="1"/>
</dbReference>
<dbReference type="GO" id="GO:0046872">
    <property type="term" value="F:metal ion binding"/>
    <property type="evidence" value="ECO:0007669"/>
    <property type="project" value="UniProtKB-KW"/>
</dbReference>
<dbReference type="Gene3D" id="3.10.450.350">
    <property type="match status" value="1"/>
</dbReference>
<dbReference type="InterPro" id="IPR045834">
    <property type="entry name" value="Csd3_N2"/>
</dbReference>
<dbReference type="AlphaFoldDB" id="A0A090AS76"/>
<dbReference type="HOGENOM" id="CLU_966208_0_0_6"/>
<dbReference type="Pfam" id="PF01551">
    <property type="entry name" value="Peptidase_M23"/>
    <property type="match status" value="1"/>
</dbReference>
<keyword evidence="5" id="KW-0479">Metal-binding</keyword>
<dbReference type="GO" id="GO:0006508">
    <property type="term" value="P:proteolysis"/>
    <property type="evidence" value="ECO:0007669"/>
    <property type="project" value="UniProtKB-KW"/>
</dbReference>
<accession>A0A090AS76</accession>
<dbReference type="PANTHER" id="PTHR21666:SF292">
    <property type="entry name" value="MUREIN DD-ENDOPEPTIDASE MEPM"/>
    <property type="match status" value="1"/>
</dbReference>
<keyword evidence="8" id="KW-0482">Metalloprotease</keyword>
<dbReference type="RefSeq" id="WP_052459568.1">
    <property type="nucleotide sequence ID" value="NZ_AP014521.1"/>
</dbReference>
<dbReference type="InterPro" id="IPR050570">
    <property type="entry name" value="Cell_wall_metabolism_enzyme"/>
</dbReference>
<keyword evidence="12" id="KW-1185">Reference proteome</keyword>
<evidence type="ECO:0000256" key="1">
    <source>
        <dbReference type="ARBA" id="ARBA00001947"/>
    </source>
</evidence>
<organism evidence="11 12">
    <name type="scientific">Candidatus Tachikawaea gelatinosa</name>
    <dbReference type="NCBI Taxonomy" id="1410383"/>
    <lineage>
        <taxon>Bacteria</taxon>
        <taxon>Pseudomonadati</taxon>
        <taxon>Pseudomonadota</taxon>
        <taxon>Gammaproteobacteria</taxon>
        <taxon>Enterobacterales</taxon>
        <taxon>Enterobacteriaceae</taxon>
        <taxon>Candidatus Tachikawaea</taxon>
    </lineage>
</organism>
<proteinExistence type="inferred from homology"/>
<dbReference type="Gene3D" id="2.70.70.10">
    <property type="entry name" value="Glucose Permease (Domain IIA)"/>
    <property type="match status" value="1"/>
</dbReference>
<reference evidence="11 12" key="2">
    <citation type="journal article" date="2014" name="Curr. Biol.">
        <title>Symbiont-Supplemented Maternal Investment Underpinning Host's Ecological Adaptation.</title>
        <authorList>
            <person name="Kaiwa N."/>
            <person name="Hosokawa T."/>
            <person name="Nikoh N."/>
            <person name="Tanahashi M."/>
            <person name="Moriyama M."/>
            <person name="Meng X.Y."/>
            <person name="Maeda T."/>
            <person name="Yamaguchi K."/>
            <person name="Shigenobu S."/>
            <person name="Ito M."/>
            <person name="Fukatsu T."/>
        </authorList>
    </citation>
    <scope>NUCLEOTIDE SEQUENCE [LARGE SCALE GENOMIC DNA]</scope>
    <source>
        <strain evidence="11 12">UwTKB</strain>
    </source>
</reference>
<dbReference type="FunFam" id="2.70.70.10:FF:000002">
    <property type="entry name" value="Murein DD-endopeptidase MepM"/>
    <property type="match status" value="1"/>
</dbReference>
<protein>
    <submittedName>
        <fullName evidence="11">Membrane proteins related to metalloendopeptidases</fullName>
    </submittedName>
</protein>
<dbReference type="EMBL" id="AP014521">
    <property type="protein sequence ID" value="BAP58720.1"/>
    <property type="molecule type" value="Genomic_DNA"/>
</dbReference>
<dbReference type="Proteomes" id="UP000031627">
    <property type="component" value="Chromosome"/>
</dbReference>
<name>A0A090AS76_9ENTR</name>
<gene>
    <name evidence="11" type="primary">yebA</name>
    <name evidence="11" type="ORF">TGUWTKB_4940</name>
</gene>
<evidence type="ECO:0000256" key="3">
    <source>
        <dbReference type="ARBA" id="ARBA00006646"/>
    </source>
</evidence>
<feature type="domain" description="M23ase beta-sheet core" evidence="9">
    <location>
        <begin position="186"/>
        <end position="280"/>
    </location>
</feature>
<comment type="subcellular location">
    <subcellularLocation>
        <location evidence="2">Cell membrane</location>
        <topology evidence="2">Single-pass membrane protein</topology>
    </subcellularLocation>
</comment>
<dbReference type="KEGG" id="sbw:TGUWTKB_4940"/>
<evidence type="ECO:0000256" key="6">
    <source>
        <dbReference type="ARBA" id="ARBA00022801"/>
    </source>
</evidence>
<dbReference type="GO" id="GO:0005886">
    <property type="term" value="C:plasma membrane"/>
    <property type="evidence" value="ECO:0007669"/>
    <property type="project" value="UniProtKB-SubCell"/>
</dbReference>
<feature type="domain" description="Csd3-like second N-terminal" evidence="10">
    <location>
        <begin position="121"/>
        <end position="174"/>
    </location>
</feature>
<dbReference type="InterPro" id="IPR016047">
    <property type="entry name" value="M23ase_b-sheet_dom"/>
</dbReference>
<evidence type="ECO:0000256" key="7">
    <source>
        <dbReference type="ARBA" id="ARBA00022833"/>
    </source>
</evidence>
<evidence type="ECO:0000256" key="8">
    <source>
        <dbReference type="ARBA" id="ARBA00023049"/>
    </source>
</evidence>
<keyword evidence="6" id="KW-0378">Hydrolase</keyword>